<evidence type="ECO:0000256" key="2">
    <source>
        <dbReference type="ARBA" id="ARBA00022692"/>
    </source>
</evidence>
<dbReference type="OrthoDB" id="9800202at2"/>
<sequence length="129" mass="14999">MAQLHTLKQKTHALNTEIYASYLAYKDSRVKWYIPVLLAFVIGYALSPIDFIPDLVAVFGFLDDVIIVALGFSISYHLIDKTILNETRLKAYEEIGNNQLAYRIIGYFWILALTLLFMFCYKFMFIQLL</sequence>
<keyword evidence="2 5" id="KW-0812">Transmembrane</keyword>
<dbReference type="AlphaFoldDB" id="A0A364RI07"/>
<evidence type="ECO:0000256" key="1">
    <source>
        <dbReference type="ARBA" id="ARBA00004127"/>
    </source>
</evidence>
<accession>A0A364RI07</accession>
<reference evidence="7 8" key="1">
    <citation type="submission" date="2018-06" db="EMBL/GenBank/DDBJ databases">
        <authorList>
            <person name="Liu Z.-W."/>
        </authorList>
    </citation>
    <scope>NUCLEOTIDE SEQUENCE [LARGE SCALE GENOMIC DNA]</scope>
    <source>
        <strain evidence="7 8">2b14</strain>
    </source>
</reference>
<evidence type="ECO:0000256" key="5">
    <source>
        <dbReference type="SAM" id="Phobius"/>
    </source>
</evidence>
<feature type="transmembrane region" description="Helical" evidence="5">
    <location>
        <begin position="100"/>
        <end position="124"/>
    </location>
</feature>
<proteinExistence type="predicted"/>
<reference evidence="7 8" key="2">
    <citation type="submission" date="2018-07" db="EMBL/GenBank/DDBJ databases">
        <title>Pontibacter sp. 2b14 genomic sequence and assembly.</title>
        <authorList>
            <person name="Du Z.-J."/>
        </authorList>
    </citation>
    <scope>NUCLEOTIDE SEQUENCE [LARGE SCALE GENOMIC DNA]</scope>
    <source>
        <strain evidence="7 8">2b14</strain>
    </source>
</reference>
<evidence type="ECO:0000313" key="7">
    <source>
        <dbReference type="EMBL" id="RAU83917.1"/>
    </source>
</evidence>
<gene>
    <name evidence="7" type="ORF">DP923_02295</name>
</gene>
<dbReference type="GO" id="GO:0012505">
    <property type="term" value="C:endomembrane system"/>
    <property type="evidence" value="ECO:0007669"/>
    <property type="project" value="UniProtKB-SubCell"/>
</dbReference>
<comment type="subcellular location">
    <subcellularLocation>
        <location evidence="1">Endomembrane system</location>
        <topology evidence="1">Multi-pass membrane protein</topology>
    </subcellularLocation>
</comment>
<keyword evidence="3 5" id="KW-1133">Transmembrane helix</keyword>
<evidence type="ECO:0000259" key="6">
    <source>
        <dbReference type="Pfam" id="PF06803"/>
    </source>
</evidence>
<name>A0A364RI07_9BACT</name>
<keyword evidence="8" id="KW-1185">Reference proteome</keyword>
<dbReference type="Pfam" id="PF06803">
    <property type="entry name" value="DUF1232"/>
    <property type="match status" value="1"/>
</dbReference>
<feature type="transmembrane region" description="Helical" evidence="5">
    <location>
        <begin position="55"/>
        <end position="79"/>
    </location>
</feature>
<comment type="caution">
    <text evidence="7">The sequence shown here is derived from an EMBL/GenBank/DDBJ whole genome shotgun (WGS) entry which is preliminary data.</text>
</comment>
<dbReference type="InterPro" id="IPR010652">
    <property type="entry name" value="DUF1232"/>
</dbReference>
<dbReference type="Proteomes" id="UP000251692">
    <property type="component" value="Unassembled WGS sequence"/>
</dbReference>
<evidence type="ECO:0000313" key="8">
    <source>
        <dbReference type="Proteomes" id="UP000251692"/>
    </source>
</evidence>
<dbReference type="RefSeq" id="WP_112303958.1">
    <property type="nucleotide sequence ID" value="NZ_QMDV01000001.1"/>
</dbReference>
<dbReference type="EMBL" id="QMDV01000001">
    <property type="protein sequence ID" value="RAU83917.1"/>
    <property type="molecule type" value="Genomic_DNA"/>
</dbReference>
<keyword evidence="4 5" id="KW-0472">Membrane</keyword>
<protein>
    <submittedName>
        <fullName evidence="7">DUF1232 domain-containing protein</fullName>
    </submittedName>
</protein>
<evidence type="ECO:0000256" key="3">
    <source>
        <dbReference type="ARBA" id="ARBA00022989"/>
    </source>
</evidence>
<feature type="domain" description="DUF1232" evidence="6">
    <location>
        <begin position="36"/>
        <end position="70"/>
    </location>
</feature>
<feature type="transmembrane region" description="Helical" evidence="5">
    <location>
        <begin position="32"/>
        <end position="49"/>
    </location>
</feature>
<evidence type="ECO:0000256" key="4">
    <source>
        <dbReference type="ARBA" id="ARBA00023136"/>
    </source>
</evidence>
<organism evidence="7 8">
    <name type="scientific">Pontibacter arcticus</name>
    <dbReference type="NCBI Taxonomy" id="2080288"/>
    <lineage>
        <taxon>Bacteria</taxon>
        <taxon>Pseudomonadati</taxon>
        <taxon>Bacteroidota</taxon>
        <taxon>Cytophagia</taxon>
        <taxon>Cytophagales</taxon>
        <taxon>Hymenobacteraceae</taxon>
        <taxon>Pontibacter</taxon>
    </lineage>
</organism>